<dbReference type="PANTHER" id="PTHR43432">
    <property type="entry name" value="SLR0285 PROTEIN"/>
    <property type="match status" value="1"/>
</dbReference>
<dbReference type="InterPro" id="IPR040086">
    <property type="entry name" value="MJ0683-like"/>
</dbReference>
<accession>A0A9E6ZE36</accession>
<feature type="region of interest" description="Disordered" evidence="1">
    <location>
        <begin position="267"/>
        <end position="289"/>
    </location>
</feature>
<dbReference type="InterPro" id="IPR007197">
    <property type="entry name" value="rSAM"/>
</dbReference>
<dbReference type="GO" id="GO:0051536">
    <property type="term" value="F:iron-sulfur cluster binding"/>
    <property type="evidence" value="ECO:0007669"/>
    <property type="project" value="InterPro"/>
</dbReference>
<dbReference type="RefSeq" id="WP_021295744.1">
    <property type="nucleotide sequence ID" value="NZ_AURB01000101.1"/>
</dbReference>
<organism evidence="2 3">
    <name type="scientific">Alicyclobacillus acidoterrestris (strain ATCC 49025 / DSM 3922 / CIP 106132 / NCIMB 13137 / GD3B)</name>
    <dbReference type="NCBI Taxonomy" id="1356854"/>
    <lineage>
        <taxon>Bacteria</taxon>
        <taxon>Bacillati</taxon>
        <taxon>Bacillota</taxon>
        <taxon>Bacilli</taxon>
        <taxon>Bacillales</taxon>
        <taxon>Alicyclobacillaceae</taxon>
        <taxon>Alicyclobacillus</taxon>
    </lineage>
</organism>
<gene>
    <name evidence="2" type="ORF">K1I37_12645</name>
</gene>
<dbReference type="GO" id="GO:0003824">
    <property type="term" value="F:catalytic activity"/>
    <property type="evidence" value="ECO:0007669"/>
    <property type="project" value="InterPro"/>
</dbReference>
<dbReference type="eggNOG" id="COG1533">
    <property type="taxonomic scope" value="Bacteria"/>
</dbReference>
<accession>T0BY94</accession>
<dbReference type="EMBL" id="CP080467">
    <property type="protein sequence ID" value="UNO47550.1"/>
    <property type="molecule type" value="Genomic_DNA"/>
</dbReference>
<dbReference type="KEGG" id="aaco:K1I37_12645"/>
<proteinExistence type="predicted"/>
<keyword evidence="3" id="KW-1185">Reference proteome</keyword>
<dbReference type="SUPFAM" id="SSF102114">
    <property type="entry name" value="Radical SAM enzymes"/>
    <property type="match status" value="1"/>
</dbReference>
<dbReference type="STRING" id="1356854.N007_04080"/>
<evidence type="ECO:0000313" key="3">
    <source>
        <dbReference type="Proteomes" id="UP000829401"/>
    </source>
</evidence>
<feature type="compositionally biased region" description="Basic and acidic residues" evidence="1">
    <location>
        <begin position="267"/>
        <end position="280"/>
    </location>
</feature>
<evidence type="ECO:0000256" key="1">
    <source>
        <dbReference type="SAM" id="MobiDB-lite"/>
    </source>
</evidence>
<name>T0BY94_ALIAG</name>
<dbReference type="InterPro" id="IPR058240">
    <property type="entry name" value="rSAM_sf"/>
</dbReference>
<dbReference type="PANTHER" id="PTHR43432:SF3">
    <property type="entry name" value="SLR0285 PROTEIN"/>
    <property type="match status" value="1"/>
</dbReference>
<dbReference type="SFLD" id="SFLDS00029">
    <property type="entry name" value="Radical_SAM"/>
    <property type="match status" value="1"/>
</dbReference>
<dbReference type="CDD" id="cd01335">
    <property type="entry name" value="Radical_SAM"/>
    <property type="match status" value="1"/>
</dbReference>
<dbReference type="AlphaFoldDB" id="T0BY94"/>
<dbReference type="SFLD" id="SFLDG01084">
    <property type="entry name" value="Uncharacterised_Radical_SAM_Su"/>
    <property type="match status" value="1"/>
</dbReference>
<evidence type="ECO:0000313" key="2">
    <source>
        <dbReference type="EMBL" id="UNO47550.1"/>
    </source>
</evidence>
<sequence length="289" mass="32944">MLTKTNGYLAGYDYTLNPYVGCVYGCHYCYVRALPVARFHPGDWGTYVDIKQIDERAFARELQSARRRGSVNIFMSSSTDPYQPVESRLHRTRQILDILLQDLDAFDFLLIQTRSPLVANDADRIRALGKKALVSLTIETDSEDVRKRFTPHAPPIAARMRALATLQDEGVQTQVAVSPILPFGPQFPELLRTVTQDVVLDDYFTGDGANGRRTAALQIHRRYHADELSKWYTKATLHRAYQRFVAVFGQQHVFRNQNGFLPPAMRRAEDRLRPSLRPDEAIQPPEAPK</sequence>
<protein>
    <submittedName>
        <fullName evidence="2">Radical SAM protein</fullName>
    </submittedName>
</protein>
<dbReference type="Proteomes" id="UP000829401">
    <property type="component" value="Chromosome"/>
</dbReference>
<reference evidence="3" key="1">
    <citation type="journal article" date="2022" name="G3 (Bethesda)">
        <title>Unveiling the complete genome sequence of Alicyclobacillus acidoterrestris DSM 3922T, a taint-producing strain.</title>
        <authorList>
            <person name="Leonardo I.C."/>
            <person name="Barreto Crespo M.T."/>
            <person name="Gaspar F.B."/>
        </authorList>
    </citation>
    <scope>NUCLEOTIDE SEQUENCE [LARGE SCALE GENOMIC DNA]</scope>
    <source>
        <strain evidence="3">DSM 3922</strain>
    </source>
</reference>
<dbReference type="Pfam" id="PF04055">
    <property type="entry name" value="Radical_SAM"/>
    <property type="match status" value="1"/>
</dbReference>
<dbReference type="Gene3D" id="3.80.30.30">
    <property type="match status" value="1"/>
</dbReference>